<evidence type="ECO:0000256" key="1">
    <source>
        <dbReference type="SAM" id="Phobius"/>
    </source>
</evidence>
<proteinExistence type="predicted"/>
<protein>
    <recommendedName>
        <fullName evidence="4">DUF4870 domain-containing protein</fullName>
    </recommendedName>
</protein>
<evidence type="ECO:0008006" key="4">
    <source>
        <dbReference type="Google" id="ProtNLM"/>
    </source>
</evidence>
<dbReference type="EMBL" id="JAAJBT010000008">
    <property type="protein sequence ID" value="NHM02809.1"/>
    <property type="molecule type" value="Genomic_DNA"/>
</dbReference>
<feature type="transmembrane region" description="Helical" evidence="1">
    <location>
        <begin position="61"/>
        <end position="82"/>
    </location>
</feature>
<keyword evidence="1" id="KW-0472">Membrane</keyword>
<feature type="transmembrane region" description="Helical" evidence="1">
    <location>
        <begin position="37"/>
        <end position="55"/>
    </location>
</feature>
<reference evidence="2 3" key="1">
    <citation type="submission" date="2020-02" db="EMBL/GenBank/DDBJ databases">
        <authorList>
            <person name="Chen W.-M."/>
        </authorList>
    </citation>
    <scope>NUCLEOTIDE SEQUENCE [LARGE SCALE GENOMIC DNA]</scope>
    <source>
        <strain evidence="2 3">KDG-16</strain>
    </source>
</reference>
<feature type="transmembrane region" description="Helical" evidence="1">
    <location>
        <begin position="6"/>
        <end position="25"/>
    </location>
</feature>
<keyword evidence="1" id="KW-0812">Transmembrane</keyword>
<sequence length="103" mass="12042">MNKIKFGAIISYFGVIGIIFSKAINSEEQNEFINFHFRQALLITIIILCLNFFNYGLDNGFFRTIIWTISITLKCIGIFYAYNNQQKNIPVIGEYAQKWFKNL</sequence>
<gene>
    <name evidence="2" type="ORF">G4D72_11895</name>
</gene>
<name>A0ABX0I7B0_9FLAO</name>
<organism evidence="2 3">
    <name type="scientific">Flavobacterium difficile</name>
    <dbReference type="NCBI Taxonomy" id="2709659"/>
    <lineage>
        <taxon>Bacteria</taxon>
        <taxon>Pseudomonadati</taxon>
        <taxon>Bacteroidota</taxon>
        <taxon>Flavobacteriia</taxon>
        <taxon>Flavobacteriales</taxon>
        <taxon>Flavobacteriaceae</taxon>
        <taxon>Flavobacterium</taxon>
    </lineage>
</organism>
<comment type="caution">
    <text evidence="2">The sequence shown here is derived from an EMBL/GenBank/DDBJ whole genome shotgun (WGS) entry which is preliminary data.</text>
</comment>
<dbReference type="Proteomes" id="UP000800984">
    <property type="component" value="Unassembled WGS sequence"/>
</dbReference>
<accession>A0ABX0I7B0</accession>
<keyword evidence="3" id="KW-1185">Reference proteome</keyword>
<evidence type="ECO:0000313" key="2">
    <source>
        <dbReference type="EMBL" id="NHM02809.1"/>
    </source>
</evidence>
<dbReference type="RefSeq" id="WP_166077944.1">
    <property type="nucleotide sequence ID" value="NZ_JAAJBT010000008.1"/>
</dbReference>
<keyword evidence="1" id="KW-1133">Transmembrane helix</keyword>
<evidence type="ECO:0000313" key="3">
    <source>
        <dbReference type="Proteomes" id="UP000800984"/>
    </source>
</evidence>